<dbReference type="PANTHER" id="PTHR39550:SF1">
    <property type="entry name" value="SLL0658 PROTEIN"/>
    <property type="match status" value="1"/>
</dbReference>
<reference evidence="1 2" key="1">
    <citation type="submission" date="2020-11" db="EMBL/GenBank/DDBJ databases">
        <title>Hymenobacter sp.</title>
        <authorList>
            <person name="Kim M.K."/>
        </authorList>
    </citation>
    <scope>NUCLEOTIDE SEQUENCE [LARGE SCALE GENOMIC DNA]</scope>
    <source>
        <strain evidence="1 2">BT594</strain>
    </source>
</reference>
<dbReference type="Pfam" id="PF11848">
    <property type="entry name" value="DUF3368"/>
    <property type="match status" value="1"/>
</dbReference>
<proteinExistence type="predicted"/>
<organism evidence="1 2">
    <name type="scientific">Hymenobacter guriensis</name>
    <dbReference type="NCBI Taxonomy" id="2793065"/>
    <lineage>
        <taxon>Bacteria</taxon>
        <taxon>Pseudomonadati</taxon>
        <taxon>Bacteroidota</taxon>
        <taxon>Cytophagia</taxon>
        <taxon>Cytophagales</taxon>
        <taxon>Hymenobacteraceae</taxon>
        <taxon>Hymenobacter</taxon>
    </lineage>
</organism>
<accession>A0ABS0KXY0</accession>
<dbReference type="PANTHER" id="PTHR39550">
    <property type="entry name" value="SLL0658 PROTEIN"/>
    <property type="match status" value="1"/>
</dbReference>
<evidence type="ECO:0000313" key="1">
    <source>
        <dbReference type="EMBL" id="MBG8552666.1"/>
    </source>
</evidence>
<comment type="caution">
    <text evidence="1">The sequence shown here is derived from an EMBL/GenBank/DDBJ whole genome shotgun (WGS) entry which is preliminary data.</text>
</comment>
<protein>
    <submittedName>
        <fullName evidence="1">DUF3368 domain-containing protein</fullName>
    </submittedName>
</protein>
<gene>
    <name evidence="1" type="ORF">I5L79_03860</name>
</gene>
<keyword evidence="2" id="KW-1185">Reference proteome</keyword>
<evidence type="ECO:0000313" key="2">
    <source>
        <dbReference type="Proteomes" id="UP000601099"/>
    </source>
</evidence>
<dbReference type="InterPro" id="IPR021799">
    <property type="entry name" value="PIN-like_prokaryotic"/>
</dbReference>
<sequence length="152" mass="16564">MPPVIIADTSCLILLEKIGELALLPQVFGPITVTGTVAKEYGLPLPEWAQVKHPQDLKQLQVLALTLDPGEASAIALALEQPDSLLIIDEQRGRRVAQQLQLTVTGTFGVLLQAKRRGCLATIKPVLARIRQTNFRISAELETQVLRLAGEL</sequence>
<dbReference type="RefSeq" id="WP_196953719.1">
    <property type="nucleotide sequence ID" value="NZ_JADWYK010000002.1"/>
</dbReference>
<dbReference type="Proteomes" id="UP000601099">
    <property type="component" value="Unassembled WGS sequence"/>
</dbReference>
<name>A0ABS0KXY0_9BACT</name>
<dbReference type="EMBL" id="JADWYK010000002">
    <property type="protein sequence ID" value="MBG8552666.1"/>
    <property type="molecule type" value="Genomic_DNA"/>
</dbReference>